<keyword evidence="5" id="KW-0864">Zinc transport</keyword>
<organism evidence="8 9">
    <name type="scientific">Bartonella bilalgolemii</name>
    <dbReference type="NCBI Taxonomy" id="2942911"/>
    <lineage>
        <taxon>Bacteria</taxon>
        <taxon>Pseudomonadati</taxon>
        <taxon>Pseudomonadota</taxon>
        <taxon>Alphaproteobacteria</taxon>
        <taxon>Hyphomicrobiales</taxon>
        <taxon>Bartonellaceae</taxon>
        <taxon>Bartonella</taxon>
    </lineage>
</organism>
<dbReference type="InterPro" id="IPR050153">
    <property type="entry name" value="Metal_Ion_Import_ABC"/>
</dbReference>
<comment type="caution">
    <text evidence="8">The sequence shown here is derived from an EMBL/GenBank/DDBJ whole genome shotgun (WGS) entry which is preliminary data.</text>
</comment>
<dbReference type="PANTHER" id="PTHR42734:SF5">
    <property type="entry name" value="IRON TRANSPORT SYSTEM ATP-BINDING PROTEIN HI_0361-RELATED"/>
    <property type="match status" value="1"/>
</dbReference>
<accession>A0ABT0P8Q2</accession>
<dbReference type="SMART" id="SM00382">
    <property type="entry name" value="AAA"/>
    <property type="match status" value="1"/>
</dbReference>
<dbReference type="Pfam" id="PF00005">
    <property type="entry name" value="ABC_tran"/>
    <property type="match status" value="1"/>
</dbReference>
<evidence type="ECO:0000256" key="6">
    <source>
        <dbReference type="ARBA" id="ARBA00023065"/>
    </source>
</evidence>
<reference evidence="8 9" key="1">
    <citation type="submission" date="2022-05" db="EMBL/GenBank/DDBJ databases">
        <title>Description of the Bartonella bilalgolemii sp. nov. Isolated from Apodemus uralensis (Pallas 1811).</title>
        <authorList>
            <person name="Zgheib R."/>
            <person name="Celebi B."/>
        </authorList>
    </citation>
    <scope>NUCLEOTIDE SEQUENCE [LARGE SCALE GENOMIC DNA]</scope>
    <source>
        <strain evidence="8 9">G70</strain>
    </source>
</reference>
<dbReference type="Proteomes" id="UP001523003">
    <property type="component" value="Unassembled WGS sequence"/>
</dbReference>
<evidence type="ECO:0000313" key="8">
    <source>
        <dbReference type="EMBL" id="MCL6229751.1"/>
    </source>
</evidence>
<evidence type="ECO:0000256" key="3">
    <source>
        <dbReference type="ARBA" id="ARBA00022741"/>
    </source>
</evidence>
<keyword evidence="9" id="KW-1185">Reference proteome</keyword>
<keyword evidence="5" id="KW-0862">Zinc</keyword>
<keyword evidence="4 8" id="KW-0067">ATP-binding</keyword>
<keyword evidence="2" id="KW-0813">Transport</keyword>
<proteinExistence type="inferred from homology"/>
<dbReference type="EMBL" id="JAMCOF010000005">
    <property type="protein sequence ID" value="MCL6229751.1"/>
    <property type="molecule type" value="Genomic_DNA"/>
</dbReference>
<dbReference type="InterPro" id="IPR027417">
    <property type="entry name" value="P-loop_NTPase"/>
</dbReference>
<comment type="similarity">
    <text evidence="1">Belongs to the ABC transporter superfamily.</text>
</comment>
<evidence type="ECO:0000256" key="4">
    <source>
        <dbReference type="ARBA" id="ARBA00022840"/>
    </source>
</evidence>
<dbReference type="PROSITE" id="PS50893">
    <property type="entry name" value="ABC_TRANSPORTER_2"/>
    <property type="match status" value="1"/>
</dbReference>
<feature type="domain" description="ABC transporter" evidence="7">
    <location>
        <begin position="3"/>
        <end position="228"/>
    </location>
</feature>
<name>A0ABT0P8Q2_9HYPH</name>
<dbReference type="PANTHER" id="PTHR42734">
    <property type="entry name" value="METAL TRANSPORT SYSTEM ATP-BINDING PROTEIN TM_0124-RELATED"/>
    <property type="match status" value="1"/>
</dbReference>
<dbReference type="GO" id="GO:0005524">
    <property type="term" value="F:ATP binding"/>
    <property type="evidence" value="ECO:0007669"/>
    <property type="project" value="UniProtKB-KW"/>
</dbReference>
<dbReference type="Gene3D" id="3.40.50.300">
    <property type="entry name" value="P-loop containing nucleotide triphosphate hydrolases"/>
    <property type="match status" value="1"/>
</dbReference>
<evidence type="ECO:0000256" key="2">
    <source>
        <dbReference type="ARBA" id="ARBA00022448"/>
    </source>
</evidence>
<dbReference type="SUPFAM" id="SSF52540">
    <property type="entry name" value="P-loop containing nucleoside triphosphate hydrolases"/>
    <property type="match status" value="1"/>
</dbReference>
<gene>
    <name evidence="8" type="ORF">M4Z11_03910</name>
</gene>
<sequence length="246" mass="27669">MSLQFNNVVLGYTNRIVIKKFSAKLTKNSLIAITGDNGSGKSTLLKAIAGLIKPISGKITKLTKSRIAYLGQYCDIDRTFPVDVETLVKMGLWSFCGLWKSQHSYQYKIQNALEIVGLTALAHRSLNTLSNGQLQRALFARIIVQDSDIILLDEPFNGVDLKTQKDLLKLITHWQQKGRTILIALHDSLTVQEYFPQMIHINKQHAFYGETTHLLSANNHPITSPLIPNFSISIHKHEPFLSSNFI</sequence>
<dbReference type="InterPro" id="IPR003593">
    <property type="entry name" value="AAA+_ATPase"/>
</dbReference>
<evidence type="ECO:0000256" key="1">
    <source>
        <dbReference type="ARBA" id="ARBA00005417"/>
    </source>
</evidence>
<dbReference type="InterPro" id="IPR003439">
    <property type="entry name" value="ABC_transporter-like_ATP-bd"/>
</dbReference>
<evidence type="ECO:0000313" key="9">
    <source>
        <dbReference type="Proteomes" id="UP001523003"/>
    </source>
</evidence>
<protein>
    <submittedName>
        <fullName evidence="8">ABC transporter ATP-binding protein</fullName>
    </submittedName>
</protein>
<dbReference type="CDD" id="cd03235">
    <property type="entry name" value="ABC_Metallic_Cations"/>
    <property type="match status" value="1"/>
</dbReference>
<evidence type="ECO:0000256" key="5">
    <source>
        <dbReference type="ARBA" id="ARBA00022906"/>
    </source>
</evidence>
<keyword evidence="6" id="KW-0406">Ion transport</keyword>
<dbReference type="RefSeq" id="WP_249676542.1">
    <property type="nucleotide sequence ID" value="NZ_JAMCOF010000005.1"/>
</dbReference>
<keyword evidence="3" id="KW-0547">Nucleotide-binding</keyword>
<evidence type="ECO:0000259" key="7">
    <source>
        <dbReference type="PROSITE" id="PS50893"/>
    </source>
</evidence>